<dbReference type="Proteomes" id="UP000748308">
    <property type="component" value="Unassembled WGS sequence"/>
</dbReference>
<evidence type="ECO:0000313" key="3">
    <source>
        <dbReference type="Proteomes" id="UP000748308"/>
    </source>
</evidence>
<comment type="caution">
    <text evidence="2">The sequence shown here is derived from an EMBL/GenBank/DDBJ whole genome shotgun (WGS) entry which is preliminary data.</text>
</comment>
<sequence length="309" mass="32795">MTLPATRWVIRNPDLPRSADDVLAALLANRGLDRASLACRPEELEAASRSIRNLDAAAGRTARAVQEGERIVLVGDYDCDGLTSVAQLAGFLRALGFRDFAALTPASRADGYGMPLDAARKHPDARLFIVFDSGTFDVAAVEAARARGADVIVIDHHEISDAASLAPATHLVNPRHPDCPSPFKDFATAGLTLLFLDRLGRALPERGMRAGPDEDALALAAVGTLADMMPLRGANRAIVALGLEALNRGRQPALQALRAVAGLAGRRLTPGHIGFQIAPRLNAAARVAEARIALDLLLAEEPNEIDRLP</sequence>
<proteinExistence type="predicted"/>
<organism evidence="2 3">
    <name type="scientific">Eiseniibacteriota bacterium</name>
    <dbReference type="NCBI Taxonomy" id="2212470"/>
    <lineage>
        <taxon>Bacteria</taxon>
        <taxon>Candidatus Eiseniibacteriota</taxon>
    </lineage>
</organism>
<dbReference type="InterPro" id="IPR038763">
    <property type="entry name" value="DHH_sf"/>
</dbReference>
<gene>
    <name evidence="2" type="ORF">FJY75_10370</name>
</gene>
<evidence type="ECO:0000259" key="1">
    <source>
        <dbReference type="Pfam" id="PF01368"/>
    </source>
</evidence>
<dbReference type="InterPro" id="IPR001667">
    <property type="entry name" value="DDH_dom"/>
</dbReference>
<evidence type="ECO:0000313" key="2">
    <source>
        <dbReference type="EMBL" id="MBM3318240.1"/>
    </source>
</evidence>
<dbReference type="AlphaFoldDB" id="A0A938BRD9"/>
<dbReference type="SUPFAM" id="SSF64182">
    <property type="entry name" value="DHH phosphoesterases"/>
    <property type="match status" value="1"/>
</dbReference>
<dbReference type="Gene3D" id="3.90.1640.30">
    <property type="match status" value="1"/>
</dbReference>
<dbReference type="EMBL" id="VGIY01000300">
    <property type="protein sequence ID" value="MBM3318240.1"/>
    <property type="molecule type" value="Genomic_DNA"/>
</dbReference>
<feature type="domain" description="DDH" evidence="1">
    <location>
        <begin position="70"/>
        <end position="224"/>
    </location>
</feature>
<dbReference type="GO" id="GO:0004527">
    <property type="term" value="F:exonuclease activity"/>
    <property type="evidence" value="ECO:0007669"/>
    <property type="project" value="UniProtKB-KW"/>
</dbReference>
<dbReference type="InterPro" id="IPR051673">
    <property type="entry name" value="SSDNA_exonuclease_RecJ"/>
</dbReference>
<dbReference type="PANTHER" id="PTHR30255">
    <property type="entry name" value="SINGLE-STRANDED-DNA-SPECIFIC EXONUCLEASE RECJ"/>
    <property type="match status" value="1"/>
</dbReference>
<dbReference type="Pfam" id="PF01368">
    <property type="entry name" value="DHH"/>
    <property type="match status" value="1"/>
</dbReference>
<feature type="non-terminal residue" evidence="2">
    <location>
        <position position="309"/>
    </location>
</feature>
<protein>
    <submittedName>
        <fullName evidence="2">DHH family phosphoesterase</fullName>
    </submittedName>
</protein>
<name>A0A938BRD9_UNCEI</name>
<reference evidence="2" key="1">
    <citation type="submission" date="2019-03" db="EMBL/GenBank/DDBJ databases">
        <title>Lake Tanganyika Metagenome-Assembled Genomes (MAGs).</title>
        <authorList>
            <person name="Tran P."/>
        </authorList>
    </citation>
    <scope>NUCLEOTIDE SEQUENCE</scope>
    <source>
        <strain evidence="2">M_DeepCast_400m_m2_100</strain>
    </source>
</reference>
<dbReference type="PANTHER" id="PTHR30255:SF2">
    <property type="entry name" value="SINGLE-STRANDED-DNA-SPECIFIC EXONUCLEASE RECJ"/>
    <property type="match status" value="1"/>
</dbReference>
<accession>A0A938BRD9</accession>